<dbReference type="Pfam" id="PF13966">
    <property type="entry name" value="zf-RVT"/>
    <property type="match status" value="1"/>
</dbReference>
<evidence type="ECO:0000313" key="2">
    <source>
        <dbReference type="EMBL" id="KAK8564308.1"/>
    </source>
</evidence>
<dbReference type="InterPro" id="IPR026960">
    <property type="entry name" value="RVT-Znf"/>
</dbReference>
<dbReference type="EMBL" id="JBBPBM010000011">
    <property type="protein sequence ID" value="KAK8564308.1"/>
    <property type="molecule type" value="Genomic_DNA"/>
</dbReference>
<reference evidence="2 3" key="1">
    <citation type="journal article" date="2024" name="G3 (Bethesda)">
        <title>Genome assembly of Hibiscus sabdariffa L. provides insights into metabolisms of medicinal natural products.</title>
        <authorList>
            <person name="Kim T."/>
        </authorList>
    </citation>
    <scope>NUCLEOTIDE SEQUENCE [LARGE SCALE GENOMIC DNA]</scope>
    <source>
        <strain evidence="2">TK-2024</strain>
        <tissue evidence="2">Old leaves</tissue>
    </source>
</reference>
<dbReference type="Proteomes" id="UP001472677">
    <property type="component" value="Unassembled WGS sequence"/>
</dbReference>
<evidence type="ECO:0000313" key="3">
    <source>
        <dbReference type="Proteomes" id="UP001472677"/>
    </source>
</evidence>
<organism evidence="2 3">
    <name type="scientific">Hibiscus sabdariffa</name>
    <name type="common">roselle</name>
    <dbReference type="NCBI Taxonomy" id="183260"/>
    <lineage>
        <taxon>Eukaryota</taxon>
        <taxon>Viridiplantae</taxon>
        <taxon>Streptophyta</taxon>
        <taxon>Embryophyta</taxon>
        <taxon>Tracheophyta</taxon>
        <taxon>Spermatophyta</taxon>
        <taxon>Magnoliopsida</taxon>
        <taxon>eudicotyledons</taxon>
        <taxon>Gunneridae</taxon>
        <taxon>Pentapetalae</taxon>
        <taxon>rosids</taxon>
        <taxon>malvids</taxon>
        <taxon>Malvales</taxon>
        <taxon>Malvaceae</taxon>
        <taxon>Malvoideae</taxon>
        <taxon>Hibiscus</taxon>
    </lineage>
</organism>
<feature type="domain" description="Reverse transcriptase zinc-binding" evidence="1">
    <location>
        <begin position="2"/>
        <end position="61"/>
    </location>
</feature>
<keyword evidence="3" id="KW-1185">Reference proteome</keyword>
<proteinExistence type="predicted"/>
<evidence type="ECO:0000259" key="1">
    <source>
        <dbReference type="Pfam" id="PF13966"/>
    </source>
</evidence>
<accession>A0ABR2EQL4</accession>
<gene>
    <name evidence="2" type="ORF">V6N12_036434</name>
</gene>
<name>A0ABR2EQL4_9ROSI</name>
<protein>
    <recommendedName>
        <fullName evidence="1">Reverse transcriptase zinc-binding domain-containing protein</fullName>
    </recommendedName>
</protein>
<sequence length="152" mass="18340">MRVPHKVQCLNWFILLDRLPTLQMLSMRGVPLLEIECKWCGTGMDALDHIFLHCEVARRVWELCFQWWHLEVVFSQSIGDLLWQCFHGFFTSIEREWWLACCAALVRSLWLARNALMFKGNRFSIREIFFQVRIRSLFWIRAFRESDVIEEL</sequence>
<comment type="caution">
    <text evidence="2">The sequence shown here is derived from an EMBL/GenBank/DDBJ whole genome shotgun (WGS) entry which is preliminary data.</text>
</comment>